<feature type="compositionally biased region" description="Polar residues" evidence="2">
    <location>
        <begin position="1168"/>
        <end position="1179"/>
    </location>
</feature>
<dbReference type="GO" id="GO:0033314">
    <property type="term" value="P:mitotic DNA replication checkpoint signaling"/>
    <property type="evidence" value="ECO:0000318"/>
    <property type="project" value="GO_Central"/>
</dbReference>
<dbReference type="PANTHER" id="PTHR21556">
    <property type="entry name" value="TRESLIN"/>
    <property type="match status" value="1"/>
</dbReference>
<feature type="region of interest" description="Disordered" evidence="2">
    <location>
        <begin position="1079"/>
        <end position="1116"/>
    </location>
</feature>
<feature type="compositionally biased region" description="Polar residues" evidence="2">
    <location>
        <begin position="952"/>
        <end position="984"/>
    </location>
</feature>
<dbReference type="GO" id="GO:0006260">
    <property type="term" value="P:DNA replication"/>
    <property type="evidence" value="ECO:0000318"/>
    <property type="project" value="GO_Central"/>
</dbReference>
<keyword evidence="1" id="KW-0175">Coiled coil</keyword>
<dbReference type="KEGG" id="dpx:DAPPUDRAFT_327797"/>
<dbReference type="PANTHER" id="PTHR21556:SF2">
    <property type="entry name" value="TRESLIN"/>
    <property type="match status" value="1"/>
</dbReference>
<sequence>MASRPSIVFLFDLDLPSVRSGKSLVNSDDDFPSQCIRLLRHVVLNILNYFSEKQINIQWGYRFYSSSKYQLTNKASFVELTTQTVEEFEEALNVSFEQNNAFVEGATLNQMTGASVLSRTLQDIFSDYDWKTPSDALTPTRKGKKAGKQLDQSLQNLVFILTEVPSDEAISSFCRFSVQDELSVKSVTDAILPKELAKRFQEFQLSLNFIDLSNDKKTIFSKIAGNLRGAVINALSFTSPFSFSQILQASCLAEGYSKEMCSSCQSLSLDSKTVILVLNEQEIEFQLQCWNPSCIKSSLCAEDENVNKSVINCKNVQKTSVPILNWLRYESLHLLSSRSASIPKLFSQKISWIGQLNDRFCCISPLTSRTAFMLFPSADCISFQSWATILFGSTNQESSTVSRTRNFVERILEDQRRSSPFTGDLSPSIPNQCLNWSLLSHLKGNYVEKKGVQLGMHWKNLKHCFQSEETQEKCLKEFNNNSFGQLSHSIPQNDTHSGYLASEGGALKKIGSNRIQNLRASTLLQKSQEVRAKNDEIEREKINREKQMAEERKEKIWKELKMYLLSLRSSIEFGEDKVKIVPSRVEFVHQEILDRCLKLKNQESNSQLEDWQLFCLVQVITSTILYVWKENQSMVKGFETIRQNFLKKPGTVNRSTPKDNKVLEFKFQIMLRLELCWIVPSLIGEEEEVLQDTVSLFQMLAIHSNPQLISSFFQDGLVVSFENMLPEFLVNLGEELNQPIPASLSDIVRSKNSTRTPSPTLSSRTLSVHSVSQNETLDSQRSVTRDLRSRTLSRQPSLTVLQHKKQITLPNKVERIPVATKKEEPNEVVRVRRSLQFGGTDAPLQKTRIKSPSKVSFTPKKLNMSFEPLAEFTTPSKATDKILAPETPSRLRSDNKNKKTDGIHVVGESPEIKQEVLRRSPRRLEAAIALRRRASFYSTLTSDGNPEKGASRNWTRGESQVWSEKAKANTSIQPMEDNSQQTGQSARFLFSKILSRNDSMPTSELGFSPRVNAVEPDILMPMPSLGTPRKGSSTMLLPPSTPSRQRLTFPETGASVLVQGTPQKTPMKTPKQVQFNFSFQPATPSSKVVPDPRSILKSPMSFQSQQSRTPCKSGPQDRLAHQVIHILDDTNFTGRHQLELHSPVKPEEVLAKREDKSEDISAEETKWSNESNHVPNNEESQVHRLDENTLRPDEEVELQSPSKTEKEKSIVSPLILRRSARYPLSYQNNQATNFYQHNPNWSVVDYRRPIVDGTSTAQPRPNHSRTSNNGVTEEDPYQFDDEAEIKPKRLSLADSSTHKRKLFQSSAEKTPIPKRRRIIPNASPIEESKTPPTCKFQAPKDGSLFHLENSPLLNSIDAKFLA</sequence>
<evidence type="ECO:0000313" key="5">
    <source>
        <dbReference type="EMBL" id="EFX70778.1"/>
    </source>
</evidence>
<protein>
    <submittedName>
        <fullName evidence="5">Uncharacterized protein</fullName>
    </submittedName>
</protein>
<evidence type="ECO:0000256" key="2">
    <source>
        <dbReference type="SAM" id="MobiDB-lite"/>
    </source>
</evidence>
<dbReference type="InterPro" id="IPR053920">
    <property type="entry name" value="Treslin_STD"/>
</dbReference>
<dbReference type="GO" id="GO:0005634">
    <property type="term" value="C:nucleus"/>
    <property type="evidence" value="ECO:0000318"/>
    <property type="project" value="GO_Central"/>
</dbReference>
<dbReference type="InterPro" id="IPR026153">
    <property type="entry name" value="Treslin"/>
</dbReference>
<proteinExistence type="predicted"/>
<feature type="region of interest" description="Disordered" evidence="2">
    <location>
        <begin position="941"/>
        <end position="984"/>
    </location>
</feature>
<dbReference type="GO" id="GO:0030174">
    <property type="term" value="P:regulation of DNA-templated DNA replication initiation"/>
    <property type="evidence" value="ECO:0000318"/>
    <property type="project" value="GO_Central"/>
</dbReference>
<feature type="compositionally biased region" description="Basic and acidic residues" evidence="2">
    <location>
        <begin position="1180"/>
        <end position="1193"/>
    </location>
</feature>
<accession>E9HBU3</accession>
<dbReference type="Pfam" id="PF21855">
    <property type="entry name" value="Treslin_STD"/>
    <property type="match status" value="1"/>
</dbReference>
<gene>
    <name evidence="5" type="ORF">DAPPUDRAFT_327797</name>
</gene>
<dbReference type="InParanoid" id="E9HBU3"/>
<evidence type="ECO:0000313" key="6">
    <source>
        <dbReference type="Proteomes" id="UP000000305"/>
    </source>
</evidence>
<keyword evidence="6" id="KW-1185">Reference proteome</keyword>
<dbReference type="InterPro" id="IPR053919">
    <property type="entry name" value="Treslin_N"/>
</dbReference>
<evidence type="ECO:0000259" key="4">
    <source>
        <dbReference type="Pfam" id="PF21855"/>
    </source>
</evidence>
<feature type="region of interest" description="Disordered" evidence="2">
    <location>
        <begin position="1140"/>
        <end position="1210"/>
    </location>
</feature>
<name>E9HBU3_DAPPU</name>
<organism evidence="5 6">
    <name type="scientific">Daphnia pulex</name>
    <name type="common">Water flea</name>
    <dbReference type="NCBI Taxonomy" id="6669"/>
    <lineage>
        <taxon>Eukaryota</taxon>
        <taxon>Metazoa</taxon>
        <taxon>Ecdysozoa</taxon>
        <taxon>Arthropoda</taxon>
        <taxon>Crustacea</taxon>
        <taxon>Branchiopoda</taxon>
        <taxon>Diplostraca</taxon>
        <taxon>Cladocera</taxon>
        <taxon>Anomopoda</taxon>
        <taxon>Daphniidae</taxon>
        <taxon>Daphnia</taxon>
    </lineage>
</organism>
<reference evidence="5 6" key="1">
    <citation type="journal article" date="2011" name="Science">
        <title>The ecoresponsive genome of Daphnia pulex.</title>
        <authorList>
            <person name="Colbourne J.K."/>
            <person name="Pfrender M.E."/>
            <person name="Gilbert D."/>
            <person name="Thomas W.K."/>
            <person name="Tucker A."/>
            <person name="Oakley T.H."/>
            <person name="Tokishita S."/>
            <person name="Aerts A."/>
            <person name="Arnold G.J."/>
            <person name="Basu M.K."/>
            <person name="Bauer D.J."/>
            <person name="Caceres C.E."/>
            <person name="Carmel L."/>
            <person name="Casola C."/>
            <person name="Choi J.H."/>
            <person name="Detter J.C."/>
            <person name="Dong Q."/>
            <person name="Dusheyko S."/>
            <person name="Eads B.D."/>
            <person name="Frohlich T."/>
            <person name="Geiler-Samerotte K.A."/>
            <person name="Gerlach D."/>
            <person name="Hatcher P."/>
            <person name="Jogdeo S."/>
            <person name="Krijgsveld J."/>
            <person name="Kriventseva E.V."/>
            <person name="Kultz D."/>
            <person name="Laforsch C."/>
            <person name="Lindquist E."/>
            <person name="Lopez J."/>
            <person name="Manak J.R."/>
            <person name="Muller J."/>
            <person name="Pangilinan J."/>
            <person name="Patwardhan R.P."/>
            <person name="Pitluck S."/>
            <person name="Pritham E.J."/>
            <person name="Rechtsteiner A."/>
            <person name="Rho M."/>
            <person name="Rogozin I.B."/>
            <person name="Sakarya O."/>
            <person name="Salamov A."/>
            <person name="Schaack S."/>
            <person name="Shapiro H."/>
            <person name="Shiga Y."/>
            <person name="Skalitzky C."/>
            <person name="Smith Z."/>
            <person name="Souvorov A."/>
            <person name="Sung W."/>
            <person name="Tang Z."/>
            <person name="Tsuchiya D."/>
            <person name="Tu H."/>
            <person name="Vos H."/>
            <person name="Wang M."/>
            <person name="Wolf Y.I."/>
            <person name="Yamagata H."/>
            <person name="Yamada T."/>
            <person name="Ye Y."/>
            <person name="Shaw J.R."/>
            <person name="Andrews J."/>
            <person name="Crease T.J."/>
            <person name="Tang H."/>
            <person name="Lucas S.M."/>
            <person name="Robertson H.M."/>
            <person name="Bork P."/>
            <person name="Koonin E.V."/>
            <person name="Zdobnov E.M."/>
            <person name="Grigoriev I.V."/>
            <person name="Lynch M."/>
            <person name="Boore J.L."/>
        </authorList>
    </citation>
    <scope>NUCLEOTIDE SEQUENCE [LARGE SCALE GENOMIC DNA]</scope>
</reference>
<dbReference type="OrthoDB" id="6341942at2759"/>
<evidence type="ECO:0000259" key="3">
    <source>
        <dbReference type="Pfam" id="PF21854"/>
    </source>
</evidence>
<feature type="compositionally biased region" description="Polar residues" evidence="2">
    <location>
        <begin position="1100"/>
        <end position="1110"/>
    </location>
</feature>
<dbReference type="Pfam" id="PF21854">
    <property type="entry name" value="Treslin_N"/>
    <property type="match status" value="1"/>
</dbReference>
<feature type="compositionally biased region" description="Low complexity" evidence="2">
    <location>
        <begin position="753"/>
        <end position="767"/>
    </location>
</feature>
<feature type="compositionally biased region" description="Polar residues" evidence="2">
    <location>
        <begin position="768"/>
        <end position="782"/>
    </location>
</feature>
<dbReference type="Proteomes" id="UP000000305">
    <property type="component" value="Unassembled WGS sequence"/>
</dbReference>
<feature type="coiled-coil region" evidence="1">
    <location>
        <begin position="520"/>
        <end position="554"/>
    </location>
</feature>
<feature type="region of interest" description="Disordered" evidence="2">
    <location>
        <begin position="749"/>
        <end position="791"/>
    </location>
</feature>
<feature type="compositionally biased region" description="Polar residues" evidence="2">
    <location>
        <begin position="1253"/>
        <end position="1271"/>
    </location>
</feature>
<dbReference type="GO" id="GO:0003682">
    <property type="term" value="F:chromatin binding"/>
    <property type="evidence" value="ECO:0000318"/>
    <property type="project" value="GO_Central"/>
</dbReference>
<feature type="domain" description="Treslin STD" evidence="4">
    <location>
        <begin position="609"/>
        <end position="734"/>
    </location>
</feature>
<evidence type="ECO:0000256" key="1">
    <source>
        <dbReference type="SAM" id="Coils"/>
    </source>
</evidence>
<dbReference type="GO" id="GO:0010212">
    <property type="term" value="P:response to ionizing radiation"/>
    <property type="evidence" value="ECO:0007669"/>
    <property type="project" value="InterPro"/>
</dbReference>
<feature type="domain" description="Treslin N-terminal" evidence="3">
    <location>
        <begin position="39"/>
        <end position="195"/>
    </location>
</feature>
<dbReference type="STRING" id="6669.E9HBU3"/>
<dbReference type="EMBL" id="GL732617">
    <property type="protein sequence ID" value="EFX70778.1"/>
    <property type="molecule type" value="Genomic_DNA"/>
</dbReference>
<feature type="compositionally biased region" description="Basic and acidic residues" evidence="2">
    <location>
        <begin position="1140"/>
        <end position="1167"/>
    </location>
</feature>
<dbReference type="HOGENOM" id="CLU_256920_0_0_1"/>
<dbReference type="GO" id="GO:0007095">
    <property type="term" value="P:mitotic G2 DNA damage checkpoint signaling"/>
    <property type="evidence" value="ECO:0000318"/>
    <property type="project" value="GO_Central"/>
</dbReference>
<feature type="region of interest" description="Disordered" evidence="2">
    <location>
        <begin position="1252"/>
        <end position="1276"/>
    </location>
</feature>